<feature type="transmembrane region" description="Helical" evidence="13">
    <location>
        <begin position="1660"/>
        <end position="1680"/>
    </location>
</feature>
<evidence type="ECO:0000313" key="17">
    <source>
        <dbReference type="RefSeq" id="XP_019639628.1"/>
    </source>
</evidence>
<feature type="compositionally biased region" description="Acidic residues" evidence="12">
    <location>
        <begin position="1247"/>
        <end position="1262"/>
    </location>
</feature>
<accession>A0A6P4ZS31</accession>
<feature type="transmembrane region" description="Helical" evidence="13">
    <location>
        <begin position="1219"/>
        <end position="1241"/>
    </location>
</feature>
<dbReference type="FunFam" id="2.60.60.20:FF:000019">
    <property type="entry name" value="Uncharacterized protein"/>
    <property type="match status" value="1"/>
</dbReference>
<sequence>MVLRVRLARLSTRVASSVTPLLKLRLLAAKAVMSLLPFTKDYGVVTIRSAYIVPVTSFFTASWWLILEIHWTARGYNQTAPGDPMEDLLPMDAPRNDIDFVIAPRTLPLGVHMIQLQVIMTVPGSGHVSVSAVQTWVEFVRSPVVYSIGSSVRTIPTSGTFEVNAGLSYDPEEIFSSDELTYNSESRVVYKPECGLFLFRHFPGRDCAASDIAAHHGVSLQFCSAACCADSACLSFQYNTRSSCYLKPRLCTDAQKRSVSAGNMYDRLTGDPGTNIAVGRTTSASSIYSSWFSHQKAVDGSSAYCFYSYHSNNLGTSNPWLQIDLSQPTPIGSIVLFNRVDCCSARINPFNLHLGNSSNILLNPLYGGDFNFDLTQPTMTIPVSGVTARFVGVRLPGSSRTLQLCEVQVYTSDESIEASVMLGSPVEGSQSGVLAFQSPTSVRPLGLIVNLSVEITVGNFPPAEGFYTIRLTDHHVTADADLTRIAEWRFNVLPTPEAVLGAASDESSETSSLADACTIMPSDGVSLIDKFCAKCVEFDDVLGPVEVTMSFQFIPVGVEMATAAFPGDGPPTDNRIFMTASTQWVPYTPLVDLATGYLLLTLRATSVDGRYTEFDLPPMEFLESNFNPFEYSNNSREVRSDVTGLGVKCGNRTLPVSSLSQPIDILTRRENESLDGSIYVFETSAPIGNLTVFQFLVGKEQSTLTFHLDFNSTRFPQDVSLYLRKGGVPSQDIFNWTTALPVQKDQLFSIPWINGTNLTSDPYQWLLPREQVDVTVYDVGNLTKFCIGVQFGSGLDVEEEIVHYSLTVFESSCVYFDETVHLWHSDGCEVGPLTNSTHIHCRCDHLTKFAGFVPPNPLNIQAALSANVLENPAGLLLVLSVFAAYLFGVLLTRKADRRDLLKVGVGLLPGHVLNPQKDCQYVITVYTGFRGNAGTTAEVTIVLNGLQKESVPFRLSDPRRVMFEKGSVDSFLVSTEEPLGELTHVLVWHNNQGYSPGWFLSQIVVTNRAGNNSTYFLCNRWLSVEKDDGKVQRIIPRAVPEDLQKFRNLFLAKSARDMNDGHLWFSVAGRPARSPFTRVQRLSCCLTLLYSTMVTNIMFFGRGDDFDPPEPLRFAGTEINPPISLPQIMIGIQSAAIILPVNVLIVFLFRNSGQRLTNQTEKKGGYDRTKSSLPWWTVYIGWLLVWSASFVAAFFTVLYSLSFGREKAEAWLCAFLTSFVTDLFLMQPFKLIIVAVIFSLISKKPVEDDDPPTEPLQSDEEFLQSKEEQGNSDDMTPDSGHSNSPPDESSLADQRRKSAEKLKQRAAVLEVLMFGFFIIIIMAASYSERSPMAFYMTQNVERQILGAGDVGFFEIRDIPSCWTWITTGLLPAVHAVSWYNGRGAPDATVLPDMVSYPLGPVQLRLVRLTPGRHCEPPKPMLNVTTRCSVPFSLSLADTQNYTSGWAPLNTTVNTTDDSHVCDSPNAQRFPRLYDCDGNTSPWTHTSVSLTDDFPYFGMHGSYIGGGYVTRLGTTNEATFLKQQNWLDENTRALFIELILYNPHVNLFSVVSLVVEFTNLGSAYKSSEVITVRLIQHDAILLLLLRGVLALFLFYFVLREGKSLLSRPLEYLCEFWGWVELLVITIGFSTLGIYFHTQNIIDEVAEQRRNGNSVFQLYKSAVSWLQVSTYLQGLLISFATLKSIRLLRFNSHVHALSVIMGKSLKPITNFMFTVAIILMAFILLMALTQGASSNEYKSITSTLQSLLLMMLGSFDFDALSSGHRILGPLAFFLYQVVVQFILLSIFMVILFDVYENEDMTTNPYDLRFASFLKEAASEAAKKVKDTSSKVKRNRPKMERRFSTEMIPKINRGFSELKW</sequence>
<keyword evidence="16" id="KW-1185">Reference proteome</keyword>
<dbReference type="Proteomes" id="UP000515135">
    <property type="component" value="Unplaced"/>
</dbReference>
<evidence type="ECO:0000256" key="11">
    <source>
        <dbReference type="PROSITE-ProRule" id="PRU00152"/>
    </source>
</evidence>
<evidence type="ECO:0000256" key="7">
    <source>
        <dbReference type="ARBA" id="ARBA00022837"/>
    </source>
</evidence>
<dbReference type="PANTHER" id="PTHR10877">
    <property type="entry name" value="POLYCYSTIN FAMILY MEMBER"/>
    <property type="match status" value="1"/>
</dbReference>
<feature type="domain" description="Apple" evidence="15">
    <location>
        <begin position="194"/>
        <end position="269"/>
    </location>
</feature>
<keyword evidence="6" id="KW-0677">Repeat</keyword>
<dbReference type="InterPro" id="IPR000203">
    <property type="entry name" value="GPS"/>
</dbReference>
<evidence type="ECO:0000256" key="4">
    <source>
        <dbReference type="ARBA" id="ARBA00022723"/>
    </source>
</evidence>
<feature type="transmembrane region" description="Helical" evidence="13">
    <location>
        <begin position="1128"/>
        <end position="1149"/>
    </location>
</feature>
<evidence type="ECO:0000256" key="10">
    <source>
        <dbReference type="ARBA" id="ARBA00023157"/>
    </source>
</evidence>
<dbReference type="GO" id="GO:0005576">
    <property type="term" value="C:extracellular region"/>
    <property type="evidence" value="ECO:0007669"/>
    <property type="project" value="InterPro"/>
</dbReference>
<dbReference type="InterPro" id="IPR036392">
    <property type="entry name" value="PLAT/LH2_dom_sf"/>
</dbReference>
<dbReference type="KEGG" id="bbel:109481489"/>
<dbReference type="Gene3D" id="2.60.60.20">
    <property type="entry name" value="PLAT/LH2 domain"/>
    <property type="match status" value="1"/>
</dbReference>
<evidence type="ECO:0000256" key="2">
    <source>
        <dbReference type="ARBA" id="ARBA00007200"/>
    </source>
</evidence>
<dbReference type="CDD" id="cd01100">
    <property type="entry name" value="APPLE_Factor_XI_like"/>
    <property type="match status" value="1"/>
</dbReference>
<dbReference type="Pfam" id="PF01825">
    <property type="entry name" value="GPS"/>
    <property type="match status" value="1"/>
</dbReference>
<dbReference type="InterPro" id="IPR006585">
    <property type="entry name" value="FTP1"/>
</dbReference>
<dbReference type="InterPro" id="IPR008979">
    <property type="entry name" value="Galactose-bd-like_sf"/>
</dbReference>
<dbReference type="RefSeq" id="XP_019639628.1">
    <property type="nucleotide sequence ID" value="XM_019784069.1"/>
</dbReference>
<dbReference type="InterPro" id="IPR013122">
    <property type="entry name" value="PKD1_2_channel"/>
</dbReference>
<comment type="similarity">
    <text evidence="2">Belongs to the polycystin family.</text>
</comment>
<evidence type="ECO:0000256" key="9">
    <source>
        <dbReference type="ARBA" id="ARBA00023136"/>
    </source>
</evidence>
<keyword evidence="3 13" id="KW-0812">Transmembrane</keyword>
<evidence type="ECO:0000313" key="16">
    <source>
        <dbReference type="Proteomes" id="UP000515135"/>
    </source>
</evidence>
<keyword evidence="8 13" id="KW-1133">Transmembrane helix</keyword>
<proteinExistence type="inferred from homology"/>
<evidence type="ECO:0000256" key="13">
    <source>
        <dbReference type="SAM" id="Phobius"/>
    </source>
</evidence>
<feature type="region of interest" description="Disordered" evidence="12">
    <location>
        <begin position="1246"/>
        <end position="1296"/>
    </location>
</feature>
<dbReference type="GO" id="GO:0016020">
    <property type="term" value="C:membrane"/>
    <property type="evidence" value="ECO:0007669"/>
    <property type="project" value="UniProtKB-SubCell"/>
</dbReference>
<dbReference type="InterPro" id="IPR046791">
    <property type="entry name" value="Polycystin_dom"/>
</dbReference>
<evidence type="ECO:0000259" key="15">
    <source>
        <dbReference type="PROSITE" id="PS50948"/>
    </source>
</evidence>
<protein>
    <submittedName>
        <fullName evidence="17">Polycystic kidney disease protein 1-like 2</fullName>
    </submittedName>
</protein>
<evidence type="ECO:0000256" key="5">
    <source>
        <dbReference type="ARBA" id="ARBA00022729"/>
    </source>
</evidence>
<evidence type="ECO:0000256" key="6">
    <source>
        <dbReference type="ARBA" id="ARBA00022737"/>
    </source>
</evidence>
<evidence type="ECO:0000256" key="3">
    <source>
        <dbReference type="ARBA" id="ARBA00022692"/>
    </source>
</evidence>
<dbReference type="SMART" id="SM00303">
    <property type="entry name" value="GPS"/>
    <property type="match status" value="1"/>
</dbReference>
<evidence type="ECO:0000256" key="8">
    <source>
        <dbReference type="ARBA" id="ARBA00022989"/>
    </source>
</evidence>
<comment type="subcellular location">
    <subcellularLocation>
        <location evidence="1">Membrane</location>
        <topology evidence="1">Multi-pass membrane protein</topology>
    </subcellularLocation>
</comment>
<dbReference type="PROSITE" id="PS50095">
    <property type="entry name" value="PLAT"/>
    <property type="match status" value="1"/>
</dbReference>
<evidence type="ECO:0000259" key="14">
    <source>
        <dbReference type="PROSITE" id="PS50095"/>
    </source>
</evidence>
<comment type="caution">
    <text evidence="11">Lacks conserved residue(s) required for the propagation of feature annotation.</text>
</comment>
<keyword evidence="5" id="KW-0732">Signal</keyword>
<feature type="domain" description="PLAT" evidence="14">
    <location>
        <begin position="919"/>
        <end position="1036"/>
    </location>
</feature>
<name>A0A6P4ZS31_BRABE</name>
<feature type="transmembrane region" description="Helical" evidence="13">
    <location>
        <begin position="1617"/>
        <end position="1640"/>
    </location>
</feature>
<keyword evidence="10" id="KW-1015">Disulfide bond</keyword>
<keyword evidence="7" id="KW-0106">Calcium</keyword>
<feature type="transmembrane region" description="Helical" evidence="13">
    <location>
        <begin position="1706"/>
        <end position="1726"/>
    </location>
</feature>
<feature type="transmembrane region" description="Helical" evidence="13">
    <location>
        <begin position="873"/>
        <end position="892"/>
    </location>
</feature>
<dbReference type="PANTHER" id="PTHR10877:SF194">
    <property type="entry name" value="LOCATION OF VULVA DEFECTIVE 1"/>
    <property type="match status" value="1"/>
</dbReference>
<dbReference type="InterPro" id="IPR000177">
    <property type="entry name" value="Apple"/>
</dbReference>
<dbReference type="GO" id="GO:0050982">
    <property type="term" value="P:detection of mechanical stimulus"/>
    <property type="evidence" value="ECO:0007669"/>
    <property type="project" value="TreeGrafter"/>
</dbReference>
<dbReference type="InterPro" id="IPR051223">
    <property type="entry name" value="Polycystin"/>
</dbReference>
<feature type="transmembrane region" description="Helical" evidence="13">
    <location>
        <begin position="1306"/>
        <end position="1326"/>
    </location>
</feature>
<feature type="transmembrane region" description="Helical" evidence="13">
    <location>
        <begin position="1176"/>
        <end position="1199"/>
    </location>
</feature>
<dbReference type="SMART" id="SM00308">
    <property type="entry name" value="LH2"/>
    <property type="match status" value="1"/>
</dbReference>
<feature type="transmembrane region" description="Helical" evidence="13">
    <location>
        <begin position="1770"/>
        <end position="1790"/>
    </location>
</feature>
<dbReference type="SMART" id="SM00607">
    <property type="entry name" value="FTP"/>
    <property type="match status" value="1"/>
</dbReference>
<dbReference type="Pfam" id="PF08016">
    <property type="entry name" value="PKD_channel"/>
    <property type="match status" value="1"/>
</dbReference>
<dbReference type="GO" id="GO:0006508">
    <property type="term" value="P:proteolysis"/>
    <property type="evidence" value="ECO:0007669"/>
    <property type="project" value="InterPro"/>
</dbReference>
<dbReference type="GO" id="GO:0046872">
    <property type="term" value="F:metal ion binding"/>
    <property type="evidence" value="ECO:0007669"/>
    <property type="project" value="UniProtKB-KW"/>
</dbReference>
<gene>
    <name evidence="17" type="primary">LOC109481489</name>
</gene>
<dbReference type="Pfam" id="PF20519">
    <property type="entry name" value="Polycystin_dom"/>
    <property type="match status" value="1"/>
</dbReference>
<reference evidence="17" key="1">
    <citation type="submission" date="2025-08" db="UniProtKB">
        <authorList>
            <consortium name="RefSeq"/>
        </authorList>
    </citation>
    <scope>IDENTIFICATION</scope>
    <source>
        <tissue evidence="17">Gonad</tissue>
    </source>
</reference>
<keyword evidence="9 13" id="KW-0472">Membrane</keyword>
<dbReference type="Pfam" id="PF22633">
    <property type="entry name" value="F5_F8_type_C_2"/>
    <property type="match status" value="1"/>
</dbReference>
<dbReference type="Gene3D" id="2.60.220.50">
    <property type="match status" value="1"/>
</dbReference>
<dbReference type="GO" id="GO:0005262">
    <property type="term" value="F:calcium channel activity"/>
    <property type="evidence" value="ECO:0007669"/>
    <property type="project" value="TreeGrafter"/>
</dbReference>
<evidence type="ECO:0000256" key="12">
    <source>
        <dbReference type="SAM" id="MobiDB-lite"/>
    </source>
</evidence>
<feature type="transmembrane region" description="Helical" evidence="13">
    <location>
        <begin position="1082"/>
        <end position="1101"/>
    </location>
</feature>
<dbReference type="SUPFAM" id="SSF49723">
    <property type="entry name" value="Lipase/lipooxygenase domain (PLAT/LH2 domain)"/>
    <property type="match status" value="1"/>
</dbReference>
<dbReference type="Gene3D" id="2.60.120.260">
    <property type="entry name" value="Galactose-binding domain-like"/>
    <property type="match status" value="1"/>
</dbReference>
<organism evidence="16 17">
    <name type="scientific">Branchiostoma belcheri</name>
    <name type="common">Amphioxus</name>
    <dbReference type="NCBI Taxonomy" id="7741"/>
    <lineage>
        <taxon>Eukaryota</taxon>
        <taxon>Metazoa</taxon>
        <taxon>Chordata</taxon>
        <taxon>Cephalochordata</taxon>
        <taxon>Leptocardii</taxon>
        <taxon>Amphioxiformes</taxon>
        <taxon>Branchiostomatidae</taxon>
        <taxon>Branchiostoma</taxon>
    </lineage>
</organism>
<evidence type="ECO:0000256" key="1">
    <source>
        <dbReference type="ARBA" id="ARBA00004141"/>
    </source>
</evidence>
<dbReference type="PROSITE" id="PS50948">
    <property type="entry name" value="PAN"/>
    <property type="match status" value="1"/>
</dbReference>
<dbReference type="SUPFAM" id="SSF49785">
    <property type="entry name" value="Galactose-binding domain-like"/>
    <property type="match status" value="1"/>
</dbReference>
<dbReference type="InterPro" id="IPR003609">
    <property type="entry name" value="Pan_app"/>
</dbReference>
<keyword evidence="4" id="KW-0479">Metal-binding</keyword>
<feature type="transmembrane region" description="Helical" evidence="13">
    <location>
        <begin position="1578"/>
        <end position="1597"/>
    </location>
</feature>
<dbReference type="Pfam" id="PF01477">
    <property type="entry name" value="PLAT"/>
    <property type="match status" value="1"/>
</dbReference>
<dbReference type="GeneID" id="109481489"/>
<dbReference type="InterPro" id="IPR001024">
    <property type="entry name" value="PLAT/LH2_dom"/>
</dbReference>
<dbReference type="InterPro" id="IPR046338">
    <property type="entry name" value="GAIN_dom_sf"/>
</dbReference>
<dbReference type="OrthoDB" id="2121937at2759"/>